<gene>
    <name evidence="3" type="ORF">CLIT_10c03240</name>
</gene>
<accession>A0A069RN62</accession>
<keyword evidence="2" id="KW-0732">Signal</keyword>
<evidence type="ECO:0000313" key="3">
    <source>
        <dbReference type="EMBL" id="KDR95597.1"/>
    </source>
</evidence>
<dbReference type="RefSeq" id="WP_038263967.1">
    <property type="nucleotide sequence ID" value="NZ_FSRH01000006.1"/>
</dbReference>
<evidence type="ECO:0000256" key="1">
    <source>
        <dbReference type="SAM" id="Coils"/>
    </source>
</evidence>
<comment type="caution">
    <text evidence="3">The sequence shown here is derived from an EMBL/GenBank/DDBJ whole genome shotgun (WGS) entry which is preliminary data.</text>
</comment>
<dbReference type="Proteomes" id="UP000027946">
    <property type="component" value="Unassembled WGS sequence"/>
</dbReference>
<name>A0A069RN62_PEPLI</name>
<organism evidence="3 4">
    <name type="scientific">Peptoclostridium litorale DSM 5388</name>
    <dbReference type="NCBI Taxonomy" id="1121324"/>
    <lineage>
        <taxon>Bacteria</taxon>
        <taxon>Bacillati</taxon>
        <taxon>Bacillota</taxon>
        <taxon>Clostridia</taxon>
        <taxon>Peptostreptococcales</taxon>
        <taxon>Peptoclostridiaceae</taxon>
        <taxon>Peptoclostridium</taxon>
    </lineage>
</organism>
<dbReference type="AlphaFoldDB" id="A0A069RN62"/>
<keyword evidence="4" id="KW-1185">Reference proteome</keyword>
<dbReference type="EMBL" id="JJMM01000010">
    <property type="protein sequence ID" value="KDR95597.1"/>
    <property type="molecule type" value="Genomic_DNA"/>
</dbReference>
<sequence>MKRNSILKNRLVGAMLAAGMILSSGAMAFADGSAANVQDTGKPAVVRKVDDSKRAFKLGEKLKDNKVNVEQKAERLEAMLYELVDAGVITQSEADDIIEYAKQMHEEREQERQEELEKINNMTKEEAKEYIAEKKEARKSTEKKGIFEQMVEDGDMSQDTLDSIKAYHQEKMEERIKNDLQGLVDDGTLSEDDVDALIEYMHENKDERKEEMEKVKEMTPEERKAYFEEKRESGEKFGIFEEMVEDEVLTQEQAYAVKELLKPAKPVKPAKKDFGKNIEGLRR</sequence>
<evidence type="ECO:0000256" key="2">
    <source>
        <dbReference type="SAM" id="SignalP"/>
    </source>
</evidence>
<protein>
    <submittedName>
        <fullName evidence="3">Uncharacterized protein</fullName>
    </submittedName>
</protein>
<proteinExistence type="predicted"/>
<keyword evidence="1" id="KW-0175">Coiled coil</keyword>
<evidence type="ECO:0000313" key="4">
    <source>
        <dbReference type="Proteomes" id="UP000027946"/>
    </source>
</evidence>
<dbReference type="eggNOG" id="ENOG50336PJ">
    <property type="taxonomic scope" value="Bacteria"/>
</dbReference>
<feature type="coiled-coil region" evidence="1">
    <location>
        <begin position="59"/>
        <end position="144"/>
    </location>
</feature>
<feature type="signal peptide" evidence="2">
    <location>
        <begin position="1"/>
        <end position="28"/>
    </location>
</feature>
<feature type="chain" id="PRO_5039594585" evidence="2">
    <location>
        <begin position="29"/>
        <end position="283"/>
    </location>
</feature>
<reference evidence="3 4" key="1">
    <citation type="submission" date="2014-03" db="EMBL/GenBank/DDBJ databases">
        <title>Genome sequence of Clostridium litorale W6, DSM 5388.</title>
        <authorList>
            <person name="Poehlein A."/>
            <person name="Jagirdar A."/>
            <person name="Khonsari B."/>
            <person name="Chibani C.M."/>
            <person name="Gutierrez Gutierrez D.A."/>
            <person name="Davydova E."/>
            <person name="Alghaithi H.S."/>
            <person name="Nair K.P."/>
            <person name="Dhamotharan K."/>
            <person name="Chandran L."/>
            <person name="G W."/>
            <person name="Daniel R."/>
        </authorList>
    </citation>
    <scope>NUCLEOTIDE SEQUENCE [LARGE SCALE GENOMIC DNA]</scope>
    <source>
        <strain evidence="3 4">W6</strain>
    </source>
</reference>